<proteinExistence type="predicted"/>
<organism evidence="1 2">
    <name type="scientific">Lophiotrema nucula</name>
    <dbReference type="NCBI Taxonomy" id="690887"/>
    <lineage>
        <taxon>Eukaryota</taxon>
        <taxon>Fungi</taxon>
        <taxon>Dikarya</taxon>
        <taxon>Ascomycota</taxon>
        <taxon>Pezizomycotina</taxon>
        <taxon>Dothideomycetes</taxon>
        <taxon>Pleosporomycetidae</taxon>
        <taxon>Pleosporales</taxon>
        <taxon>Lophiotremataceae</taxon>
        <taxon>Lophiotrema</taxon>
    </lineage>
</organism>
<gene>
    <name evidence="1" type="ORF">BDV96DRAFT_654505</name>
</gene>
<dbReference type="EMBL" id="ML977360">
    <property type="protein sequence ID" value="KAF2106724.1"/>
    <property type="molecule type" value="Genomic_DNA"/>
</dbReference>
<protein>
    <submittedName>
        <fullName evidence="1">Uncharacterized protein</fullName>
    </submittedName>
</protein>
<dbReference type="AlphaFoldDB" id="A0A6A5YJ10"/>
<evidence type="ECO:0000313" key="2">
    <source>
        <dbReference type="Proteomes" id="UP000799770"/>
    </source>
</evidence>
<accession>A0A6A5YJ10</accession>
<reference evidence="1" key="1">
    <citation type="journal article" date="2020" name="Stud. Mycol.">
        <title>101 Dothideomycetes genomes: a test case for predicting lifestyles and emergence of pathogens.</title>
        <authorList>
            <person name="Haridas S."/>
            <person name="Albert R."/>
            <person name="Binder M."/>
            <person name="Bloem J."/>
            <person name="Labutti K."/>
            <person name="Salamov A."/>
            <person name="Andreopoulos B."/>
            <person name="Baker S."/>
            <person name="Barry K."/>
            <person name="Bills G."/>
            <person name="Bluhm B."/>
            <person name="Cannon C."/>
            <person name="Castanera R."/>
            <person name="Culley D."/>
            <person name="Daum C."/>
            <person name="Ezra D."/>
            <person name="Gonzalez J."/>
            <person name="Henrissat B."/>
            <person name="Kuo A."/>
            <person name="Liang C."/>
            <person name="Lipzen A."/>
            <person name="Lutzoni F."/>
            <person name="Magnuson J."/>
            <person name="Mondo S."/>
            <person name="Nolan M."/>
            <person name="Ohm R."/>
            <person name="Pangilinan J."/>
            <person name="Park H.-J."/>
            <person name="Ramirez L."/>
            <person name="Alfaro M."/>
            <person name="Sun H."/>
            <person name="Tritt A."/>
            <person name="Yoshinaga Y."/>
            <person name="Zwiers L.-H."/>
            <person name="Turgeon B."/>
            <person name="Goodwin S."/>
            <person name="Spatafora J."/>
            <person name="Crous P."/>
            <person name="Grigoriev I."/>
        </authorList>
    </citation>
    <scope>NUCLEOTIDE SEQUENCE</scope>
    <source>
        <strain evidence="1">CBS 627.86</strain>
    </source>
</reference>
<name>A0A6A5YJ10_9PLEO</name>
<evidence type="ECO:0000313" key="1">
    <source>
        <dbReference type="EMBL" id="KAF2106724.1"/>
    </source>
</evidence>
<sequence length="262" mass="30091">MITPHGSTSSHSHLSRGISQKLVRGFSDLWLGKTPAKGAANIHYIKIRDPSEPLQPSHPAVSQLFLFMNTLARHRKDCDKYVSKLKELEKLHCKIVRGLAFPADEGEFDDECGELLGHIRHYLSEWNEEHGRCLEDAALQNLLGNKYLISNHWIMLERPKSEHSDRPVPVQYRERHLRDEQQMIEEARANLRRLSGAITLKYVAWKAEKSKKDIDHDETDVNPDAGGVSKKSVQRLLKNAPSYLDFQAYLRQTQANLKTKHM</sequence>
<keyword evidence="2" id="KW-1185">Reference proteome</keyword>
<dbReference type="Proteomes" id="UP000799770">
    <property type="component" value="Unassembled WGS sequence"/>
</dbReference>